<feature type="non-terminal residue" evidence="2">
    <location>
        <position position="95"/>
    </location>
</feature>
<name>A0A061RKK8_9CHLO</name>
<evidence type="ECO:0000256" key="1">
    <source>
        <dbReference type="SAM" id="MobiDB-lite"/>
    </source>
</evidence>
<protein>
    <submittedName>
        <fullName evidence="2">Uncharacterized protein</fullName>
    </submittedName>
</protein>
<feature type="non-terminal residue" evidence="2">
    <location>
        <position position="1"/>
    </location>
</feature>
<organism evidence="2">
    <name type="scientific">Tetraselmis sp. GSL018</name>
    <dbReference type="NCBI Taxonomy" id="582737"/>
    <lineage>
        <taxon>Eukaryota</taxon>
        <taxon>Viridiplantae</taxon>
        <taxon>Chlorophyta</taxon>
        <taxon>core chlorophytes</taxon>
        <taxon>Chlorodendrophyceae</taxon>
        <taxon>Chlorodendrales</taxon>
        <taxon>Chlorodendraceae</taxon>
        <taxon>Tetraselmis</taxon>
    </lineage>
</organism>
<proteinExistence type="predicted"/>
<dbReference type="EMBL" id="GBEZ01015088">
    <property type="protein sequence ID" value="JAC71046.1"/>
    <property type="molecule type" value="Transcribed_RNA"/>
</dbReference>
<evidence type="ECO:0000313" key="2">
    <source>
        <dbReference type="EMBL" id="JAC71046.1"/>
    </source>
</evidence>
<gene>
    <name evidence="2" type="ORF">TSPGSL018_2809</name>
</gene>
<feature type="region of interest" description="Disordered" evidence="1">
    <location>
        <begin position="1"/>
        <end position="31"/>
    </location>
</feature>
<reference evidence="2" key="1">
    <citation type="submission" date="2014-05" db="EMBL/GenBank/DDBJ databases">
        <title>The transcriptome of the halophilic microalga Tetraselmis sp. GSL018 isolated from the Great Salt Lake, Utah.</title>
        <authorList>
            <person name="Jinkerson R.E."/>
            <person name="D'Adamo S."/>
            <person name="Posewitz M.C."/>
        </authorList>
    </citation>
    <scope>NUCLEOTIDE SEQUENCE</scope>
    <source>
        <strain evidence="2">GSL018</strain>
    </source>
</reference>
<sequence length="95" mass="10431">TVDLPQLSRTEGRHRERLGMSQQRPSVELRPHALESLPCRVVQGSTLQRSSPLPPVPLLLPQPSPLPWSFSVALIFQTLAGQEAKHVPPSAGGRR</sequence>
<accession>A0A061RKK8</accession>
<dbReference type="AlphaFoldDB" id="A0A061RKK8"/>